<feature type="region of interest" description="Disordered" evidence="2">
    <location>
        <begin position="1"/>
        <end position="31"/>
    </location>
</feature>
<dbReference type="Pfam" id="PF00010">
    <property type="entry name" value="HLH"/>
    <property type="match status" value="1"/>
</dbReference>
<dbReference type="EnsemblMetazoa" id="XM_038202906.1">
    <property type="protein sequence ID" value="XP_038058834.1"/>
    <property type="gene ID" value="LOC119730133"/>
</dbReference>
<dbReference type="AlphaFoldDB" id="A0A914A5Q4"/>
<name>A0A914A5Q4_PATMI</name>
<dbReference type="OMA" id="CMEDIET"/>
<evidence type="ECO:0000256" key="1">
    <source>
        <dbReference type="SAM" id="Coils"/>
    </source>
</evidence>
<dbReference type="PROSITE" id="PS50888">
    <property type="entry name" value="BHLH"/>
    <property type="match status" value="1"/>
</dbReference>
<proteinExistence type="predicted"/>
<dbReference type="SMART" id="SM00353">
    <property type="entry name" value="HLH"/>
    <property type="match status" value="1"/>
</dbReference>
<dbReference type="SUPFAM" id="SSF47459">
    <property type="entry name" value="HLH, helix-loop-helix DNA-binding domain"/>
    <property type="match status" value="1"/>
</dbReference>
<dbReference type="Proteomes" id="UP000887568">
    <property type="component" value="Unplaced"/>
</dbReference>
<feature type="domain" description="BHLH" evidence="3">
    <location>
        <begin position="30"/>
        <end position="82"/>
    </location>
</feature>
<organism evidence="4 5">
    <name type="scientific">Patiria miniata</name>
    <name type="common">Bat star</name>
    <name type="synonym">Asterina miniata</name>
    <dbReference type="NCBI Taxonomy" id="46514"/>
    <lineage>
        <taxon>Eukaryota</taxon>
        <taxon>Metazoa</taxon>
        <taxon>Echinodermata</taxon>
        <taxon>Eleutherozoa</taxon>
        <taxon>Asterozoa</taxon>
        <taxon>Asteroidea</taxon>
        <taxon>Valvatacea</taxon>
        <taxon>Valvatida</taxon>
        <taxon>Asterinidae</taxon>
        <taxon>Patiria</taxon>
    </lineage>
</organism>
<sequence>MASTRVQHSMGSVHRYPLKGQQQVDLNPVDRRTQNKLLEQKRRDSLKNSIDNLKNALPDGRNLADQTQQSVLLKAQNYIKDMVGKQQRSKTCLEDLKSVKSRNNVLEDNIAMLKQEYDILSNME</sequence>
<dbReference type="OrthoDB" id="5344169at2759"/>
<dbReference type="Gene3D" id="4.10.280.10">
    <property type="entry name" value="Helix-loop-helix DNA-binding domain"/>
    <property type="match status" value="1"/>
</dbReference>
<dbReference type="RefSeq" id="XP_038058834.1">
    <property type="nucleotide sequence ID" value="XM_038202906.1"/>
</dbReference>
<accession>A0A914A5Q4</accession>
<evidence type="ECO:0000259" key="3">
    <source>
        <dbReference type="PROSITE" id="PS50888"/>
    </source>
</evidence>
<evidence type="ECO:0000256" key="2">
    <source>
        <dbReference type="SAM" id="MobiDB-lite"/>
    </source>
</evidence>
<reference evidence="4" key="1">
    <citation type="submission" date="2022-11" db="UniProtKB">
        <authorList>
            <consortium name="EnsemblMetazoa"/>
        </authorList>
    </citation>
    <scope>IDENTIFICATION</scope>
</reference>
<dbReference type="GO" id="GO:0046983">
    <property type="term" value="F:protein dimerization activity"/>
    <property type="evidence" value="ECO:0007669"/>
    <property type="project" value="InterPro"/>
</dbReference>
<dbReference type="GeneID" id="119730133"/>
<keyword evidence="1" id="KW-0175">Coiled coil</keyword>
<evidence type="ECO:0000313" key="5">
    <source>
        <dbReference type="Proteomes" id="UP000887568"/>
    </source>
</evidence>
<dbReference type="InterPro" id="IPR011598">
    <property type="entry name" value="bHLH_dom"/>
</dbReference>
<feature type="compositionally biased region" description="Polar residues" evidence="2">
    <location>
        <begin position="1"/>
        <end position="10"/>
    </location>
</feature>
<evidence type="ECO:0000313" key="4">
    <source>
        <dbReference type="EnsemblMetazoa" id="XP_038058834.1"/>
    </source>
</evidence>
<dbReference type="CDD" id="cd00083">
    <property type="entry name" value="bHLH_SF"/>
    <property type="match status" value="1"/>
</dbReference>
<dbReference type="InterPro" id="IPR036638">
    <property type="entry name" value="HLH_DNA-bd_sf"/>
</dbReference>
<keyword evidence="5" id="KW-1185">Reference proteome</keyword>
<protein>
    <recommendedName>
        <fullName evidence="3">BHLH domain-containing protein</fullName>
    </recommendedName>
</protein>
<feature type="coiled-coil region" evidence="1">
    <location>
        <begin position="96"/>
        <end position="123"/>
    </location>
</feature>